<dbReference type="InterPro" id="IPR005467">
    <property type="entry name" value="His_kinase_dom"/>
</dbReference>
<evidence type="ECO:0000313" key="24">
    <source>
        <dbReference type="Proteomes" id="UP000272778"/>
    </source>
</evidence>
<evidence type="ECO:0000256" key="16">
    <source>
        <dbReference type="PROSITE-ProRule" id="PRU00110"/>
    </source>
</evidence>
<dbReference type="CDD" id="cd00082">
    <property type="entry name" value="HisKA"/>
    <property type="match status" value="1"/>
</dbReference>
<gene>
    <name evidence="23" type="ORF">D1Y85_10750</name>
</gene>
<evidence type="ECO:0000256" key="13">
    <source>
        <dbReference type="ARBA" id="ARBA00023136"/>
    </source>
</evidence>
<proteinExistence type="predicted"/>
<evidence type="ECO:0000256" key="18">
    <source>
        <dbReference type="SAM" id="Phobius"/>
    </source>
</evidence>
<evidence type="ECO:0000256" key="6">
    <source>
        <dbReference type="ARBA" id="ARBA00022692"/>
    </source>
</evidence>
<evidence type="ECO:0000256" key="1">
    <source>
        <dbReference type="ARBA" id="ARBA00000085"/>
    </source>
</evidence>
<dbReference type="EC" id="2.7.13.3" evidence="3"/>
<name>A0A3N6Q413_9BURK</name>
<dbReference type="Gene3D" id="1.20.120.160">
    <property type="entry name" value="HPT domain"/>
    <property type="match status" value="1"/>
</dbReference>
<evidence type="ECO:0000259" key="19">
    <source>
        <dbReference type="PROSITE" id="PS50109"/>
    </source>
</evidence>
<dbReference type="SMART" id="SM00448">
    <property type="entry name" value="REC"/>
    <property type="match status" value="1"/>
</dbReference>
<evidence type="ECO:0000259" key="21">
    <source>
        <dbReference type="PROSITE" id="PS50113"/>
    </source>
</evidence>
<dbReference type="InterPro" id="IPR011006">
    <property type="entry name" value="CheY-like_superfamily"/>
</dbReference>
<dbReference type="InterPro" id="IPR003594">
    <property type="entry name" value="HATPase_dom"/>
</dbReference>
<dbReference type="InterPro" id="IPR001789">
    <property type="entry name" value="Sig_transdc_resp-reg_receiver"/>
</dbReference>
<evidence type="ECO:0000256" key="2">
    <source>
        <dbReference type="ARBA" id="ARBA00004651"/>
    </source>
</evidence>
<keyword evidence="9" id="KW-0067">ATP-binding</keyword>
<dbReference type="Pfam" id="PF00512">
    <property type="entry name" value="HisKA"/>
    <property type="match status" value="1"/>
</dbReference>
<dbReference type="Pfam" id="PF01627">
    <property type="entry name" value="Hpt"/>
    <property type="match status" value="1"/>
</dbReference>
<protein>
    <recommendedName>
        <fullName evidence="15">Virulence sensor protein BvgS</fullName>
        <ecNumber evidence="3">2.7.13.3</ecNumber>
    </recommendedName>
</protein>
<dbReference type="SUPFAM" id="SSF55785">
    <property type="entry name" value="PYP-like sensor domain (PAS domain)"/>
    <property type="match status" value="1"/>
</dbReference>
<dbReference type="InterPro" id="IPR004358">
    <property type="entry name" value="Sig_transdc_His_kin-like_C"/>
</dbReference>
<dbReference type="SUPFAM" id="SSF47226">
    <property type="entry name" value="Histidine-containing phosphotransfer domain, HPT domain"/>
    <property type="match status" value="1"/>
</dbReference>
<keyword evidence="13 18" id="KW-0472">Membrane</keyword>
<keyword evidence="24" id="KW-1185">Reference proteome</keyword>
<dbReference type="InterPro" id="IPR008207">
    <property type="entry name" value="Sig_transdc_His_kin_Hpt_dom"/>
</dbReference>
<feature type="modified residue" description="Phosphohistidine" evidence="16">
    <location>
        <position position="1054"/>
    </location>
</feature>
<keyword evidence="8" id="KW-0547">Nucleotide-binding</keyword>
<dbReference type="InterPro" id="IPR036097">
    <property type="entry name" value="HisK_dim/P_sf"/>
</dbReference>
<evidence type="ECO:0000313" key="23">
    <source>
        <dbReference type="EMBL" id="RQH07126.1"/>
    </source>
</evidence>
<dbReference type="SMART" id="SM00388">
    <property type="entry name" value="HisKA"/>
    <property type="match status" value="1"/>
</dbReference>
<evidence type="ECO:0000256" key="17">
    <source>
        <dbReference type="PROSITE-ProRule" id="PRU00169"/>
    </source>
</evidence>
<keyword evidence="5 17" id="KW-0597">Phosphoprotein</keyword>
<dbReference type="Gene3D" id="3.40.50.2300">
    <property type="match status" value="1"/>
</dbReference>
<dbReference type="PROSITE" id="PS50113">
    <property type="entry name" value="PAC"/>
    <property type="match status" value="1"/>
</dbReference>
<comment type="subcellular location">
    <subcellularLocation>
        <location evidence="2">Cell membrane</location>
        <topology evidence="2">Multi-pass membrane protein</topology>
    </subcellularLocation>
</comment>
<evidence type="ECO:0000256" key="9">
    <source>
        <dbReference type="ARBA" id="ARBA00022840"/>
    </source>
</evidence>
<evidence type="ECO:0000256" key="4">
    <source>
        <dbReference type="ARBA" id="ARBA00022475"/>
    </source>
</evidence>
<keyword evidence="4" id="KW-1003">Cell membrane</keyword>
<dbReference type="GO" id="GO:0005524">
    <property type="term" value="F:ATP binding"/>
    <property type="evidence" value="ECO:0007669"/>
    <property type="project" value="UniProtKB-KW"/>
</dbReference>
<dbReference type="PROSITE" id="PS50109">
    <property type="entry name" value="HIS_KIN"/>
    <property type="match status" value="1"/>
</dbReference>
<dbReference type="Proteomes" id="UP000272778">
    <property type="component" value="Unassembled WGS sequence"/>
</dbReference>
<evidence type="ECO:0000256" key="11">
    <source>
        <dbReference type="ARBA" id="ARBA00023012"/>
    </source>
</evidence>
<dbReference type="CDD" id="cd16922">
    <property type="entry name" value="HATPase_EvgS-ArcB-TorS-like"/>
    <property type="match status" value="1"/>
</dbReference>
<reference evidence="23 24" key="1">
    <citation type="submission" date="2018-11" db="EMBL/GenBank/DDBJ databases">
        <title>Paraburkholderia sp. DHOA04, isolated from soil.</title>
        <authorList>
            <person name="Gao Z.-H."/>
            <person name="Qiu L.-H."/>
            <person name="Fu J.-C."/>
        </authorList>
    </citation>
    <scope>NUCLEOTIDE SEQUENCE [LARGE SCALE GENOMIC DNA]</scope>
    <source>
        <strain evidence="23 24">DHOA04</strain>
    </source>
</reference>
<keyword evidence="11" id="KW-0902">Two-component regulatory system</keyword>
<dbReference type="FunFam" id="3.30.565.10:FF:000010">
    <property type="entry name" value="Sensor histidine kinase RcsC"/>
    <property type="match status" value="1"/>
</dbReference>
<dbReference type="PRINTS" id="PR00344">
    <property type="entry name" value="BCTRLSENSOR"/>
</dbReference>
<evidence type="ECO:0000259" key="22">
    <source>
        <dbReference type="PROSITE" id="PS50894"/>
    </source>
</evidence>
<keyword evidence="12" id="KW-0843">Virulence</keyword>
<keyword evidence="7" id="KW-0732">Signal</keyword>
<evidence type="ECO:0000256" key="15">
    <source>
        <dbReference type="ARBA" id="ARBA00070152"/>
    </source>
</evidence>
<dbReference type="SUPFAM" id="SSF55874">
    <property type="entry name" value="ATPase domain of HSP90 chaperone/DNA topoisomerase II/histidine kinase"/>
    <property type="match status" value="1"/>
</dbReference>
<evidence type="ECO:0000256" key="12">
    <source>
        <dbReference type="ARBA" id="ARBA00023026"/>
    </source>
</evidence>
<comment type="function">
    <text evidence="14">Member of the two-component regulatory system BvgS/BvgA. Phosphorylates BvgA via a four-step phosphorelay in response to environmental signals.</text>
</comment>
<dbReference type="Gene3D" id="3.30.565.10">
    <property type="entry name" value="Histidine kinase-like ATPase, C-terminal domain"/>
    <property type="match status" value="1"/>
</dbReference>
<dbReference type="PANTHER" id="PTHR45339:SF1">
    <property type="entry name" value="HYBRID SIGNAL TRANSDUCTION HISTIDINE KINASE J"/>
    <property type="match status" value="1"/>
</dbReference>
<dbReference type="SUPFAM" id="SSF47384">
    <property type="entry name" value="Homodimeric domain of signal transducing histidine kinase"/>
    <property type="match status" value="1"/>
</dbReference>
<dbReference type="SUPFAM" id="SSF52172">
    <property type="entry name" value="CheY-like"/>
    <property type="match status" value="1"/>
</dbReference>
<dbReference type="OrthoDB" id="9796305at2"/>
<evidence type="ECO:0000256" key="7">
    <source>
        <dbReference type="ARBA" id="ARBA00022729"/>
    </source>
</evidence>
<feature type="domain" description="PAC" evidence="21">
    <location>
        <begin position="448"/>
        <end position="498"/>
    </location>
</feature>
<organism evidence="23 24">
    <name type="scientific">Paraburkholderia dinghuensis</name>
    <dbReference type="NCBI Taxonomy" id="2305225"/>
    <lineage>
        <taxon>Bacteria</taxon>
        <taxon>Pseudomonadati</taxon>
        <taxon>Pseudomonadota</taxon>
        <taxon>Betaproteobacteria</taxon>
        <taxon>Burkholderiales</taxon>
        <taxon>Burkholderiaceae</taxon>
        <taxon>Paraburkholderia</taxon>
    </lineage>
</organism>
<keyword evidence="10 18" id="KW-1133">Transmembrane helix</keyword>
<dbReference type="RefSeq" id="WP_124151018.1">
    <property type="nucleotide sequence ID" value="NZ_RQIS01000006.1"/>
</dbReference>
<dbReference type="EMBL" id="RQIS01000006">
    <property type="protein sequence ID" value="RQH07126.1"/>
    <property type="molecule type" value="Genomic_DNA"/>
</dbReference>
<evidence type="ECO:0000259" key="20">
    <source>
        <dbReference type="PROSITE" id="PS50110"/>
    </source>
</evidence>
<feature type="transmembrane region" description="Helical" evidence="18">
    <location>
        <begin position="12"/>
        <end position="34"/>
    </location>
</feature>
<dbReference type="Pfam" id="PF00072">
    <property type="entry name" value="Response_reg"/>
    <property type="match status" value="1"/>
</dbReference>
<dbReference type="InterPro" id="IPR035965">
    <property type="entry name" value="PAS-like_dom_sf"/>
</dbReference>
<dbReference type="Gene3D" id="1.10.287.130">
    <property type="match status" value="1"/>
</dbReference>
<feature type="transmembrane region" description="Helical" evidence="18">
    <location>
        <begin position="345"/>
        <end position="368"/>
    </location>
</feature>
<dbReference type="SMART" id="SM00387">
    <property type="entry name" value="HATPase_c"/>
    <property type="match status" value="1"/>
</dbReference>
<dbReference type="GO" id="GO:0000155">
    <property type="term" value="F:phosphorelay sensor kinase activity"/>
    <property type="evidence" value="ECO:0007669"/>
    <property type="project" value="InterPro"/>
</dbReference>
<dbReference type="PROSITE" id="PS50894">
    <property type="entry name" value="HPT"/>
    <property type="match status" value="1"/>
</dbReference>
<accession>A0A3N6Q413</accession>
<dbReference type="InterPro" id="IPR036641">
    <property type="entry name" value="HPT_dom_sf"/>
</dbReference>
<dbReference type="Pfam" id="PF02518">
    <property type="entry name" value="HATPase_c"/>
    <property type="match status" value="1"/>
</dbReference>
<feature type="domain" description="Histidine kinase" evidence="19">
    <location>
        <begin position="516"/>
        <end position="733"/>
    </location>
</feature>
<comment type="catalytic activity">
    <reaction evidence="1">
        <text>ATP + protein L-histidine = ADP + protein N-phospho-L-histidine.</text>
        <dbReference type="EC" id="2.7.13.3"/>
    </reaction>
</comment>
<dbReference type="PANTHER" id="PTHR45339">
    <property type="entry name" value="HYBRID SIGNAL TRANSDUCTION HISTIDINE KINASE J"/>
    <property type="match status" value="1"/>
</dbReference>
<feature type="domain" description="Response regulatory" evidence="20">
    <location>
        <begin position="872"/>
        <end position="986"/>
    </location>
</feature>
<dbReference type="PROSITE" id="PS50110">
    <property type="entry name" value="RESPONSE_REGULATORY"/>
    <property type="match status" value="1"/>
</dbReference>
<sequence>MLRRALDHFHRYQHILMFGGAAALTAAMLVVLVVNSVSAIIAHTARETDRLSFSERSVAHLTAQVETLLATTAHDVELTWTTGRKDSADLKEEFRENGYTLRVQPASDILPMMIVGAPTSSLSSSDFYKFVNLTRLLAARWTVAMTLNSNRLTTYVYTLDRSLLILAVSPGPSEKRWPTLLSDRSSLFDTLVGTEERPIWPANAPFRRPDTGRPTAHWLAPYESPLMGQRAIRVMTGVLDAQGHPVCVFVVELPEKMLTESLPPLPNGTLILLAADGTVIDRASRQAVGDDEITVARQAAKSGAGSVSRRVNMAGHWVAAWRVGDTGLMLVYVQSWLQVAKDLRVVLLTLLTTTIAIIVLIWALVLLFNGRIYKPVLMRAARVFESEQLSRTLIDTAPAGLGLIALKNGIPLLRSRMMAKMAPTLPAELVARHRVRNPNSASGSNGVTHEELMLRTRDGDLVHLAVSVAPARYHGEDVLVTAFADVTAQKQLEQTLREAQKAADSANAAKSTFLATMSHEIRTPLNAILGNLELLSHSQLDTLQRDRLKTILASSNNLTRIISDVLDFSKIEAGEMTLERITFNAVEVASHALTVFAPIAYAKGLRLAGLFGILIELPIRGDPTRLEQIFNNLLSNAIKFTERGEVLLRLSVADGAMLRVEVEDTGIGMTPEQQESVFHPFSQADATINRRFGGTGLGLTLCARLTQAMGGNLSVRSERGNGSCFTVLVPLGDAPCAPAPSRFDGELIAFVAASDAWHAFAVPALQAWGLTVRACRHPAQIDEIMLDEVDVAVLCGERETWDADDEARLLDGASWVVDCSVDGPSNPVADGRLVRVSSYGLSGLAQALAYALLGTPMIGTNETHKALSRRLKVLVAEDNVTNRRLFEEQLTLLGCETVTVENGELALAQLTQQNFDVLVTDLLMPVMDGYALAREARRRWPQMPVIAATATVTLKEYEGCEAAGVARVVSKPMSLASLREALSAVTALPEVETQAEHFGKTVADATDAALDVLGGRALPDDVCQTFLRSAEKSLVAINIAGRTNDELRMLAELHSLRGALNVFRKTTLAEQCGELERFVRNHGIELAADLIEDLDIELHATILREVRDPTEALSLIFSIMKRSETDRATERVRRILRSVLVS</sequence>
<feature type="modified residue" description="4-aspartylphosphate" evidence="17">
    <location>
        <position position="921"/>
    </location>
</feature>
<comment type="caution">
    <text evidence="23">The sequence shown here is derived from an EMBL/GenBank/DDBJ whole genome shotgun (WGS) entry which is preliminary data.</text>
</comment>
<dbReference type="InterPro" id="IPR003661">
    <property type="entry name" value="HisK_dim/P_dom"/>
</dbReference>
<dbReference type="CDD" id="cd17546">
    <property type="entry name" value="REC_hyHK_CKI1_RcsC-like"/>
    <property type="match status" value="1"/>
</dbReference>
<evidence type="ECO:0000256" key="14">
    <source>
        <dbReference type="ARBA" id="ARBA00058004"/>
    </source>
</evidence>
<dbReference type="AlphaFoldDB" id="A0A3N6Q413"/>
<evidence type="ECO:0000256" key="10">
    <source>
        <dbReference type="ARBA" id="ARBA00022989"/>
    </source>
</evidence>
<dbReference type="InterPro" id="IPR036890">
    <property type="entry name" value="HATPase_C_sf"/>
</dbReference>
<dbReference type="Gene3D" id="3.30.450.20">
    <property type="entry name" value="PAS domain"/>
    <property type="match status" value="1"/>
</dbReference>
<dbReference type="InterPro" id="IPR000700">
    <property type="entry name" value="PAS-assoc_C"/>
</dbReference>
<evidence type="ECO:0000256" key="3">
    <source>
        <dbReference type="ARBA" id="ARBA00012438"/>
    </source>
</evidence>
<dbReference type="GO" id="GO:0005886">
    <property type="term" value="C:plasma membrane"/>
    <property type="evidence" value="ECO:0007669"/>
    <property type="project" value="UniProtKB-SubCell"/>
</dbReference>
<evidence type="ECO:0000256" key="5">
    <source>
        <dbReference type="ARBA" id="ARBA00022553"/>
    </source>
</evidence>
<feature type="domain" description="HPt" evidence="22">
    <location>
        <begin position="1015"/>
        <end position="1113"/>
    </location>
</feature>
<evidence type="ECO:0000256" key="8">
    <source>
        <dbReference type="ARBA" id="ARBA00022741"/>
    </source>
</evidence>
<keyword evidence="6 18" id="KW-0812">Transmembrane</keyword>